<dbReference type="EMBL" id="CACVBM020001107">
    <property type="protein sequence ID" value="CAA7031561.1"/>
    <property type="molecule type" value="Genomic_DNA"/>
</dbReference>
<reference evidence="1" key="1">
    <citation type="submission" date="2020-01" db="EMBL/GenBank/DDBJ databases">
        <authorList>
            <person name="Mishra B."/>
        </authorList>
    </citation>
    <scope>NUCLEOTIDE SEQUENCE [LARGE SCALE GENOMIC DNA]</scope>
</reference>
<sequence length="150" mass="17159">MVKSAPGRSFLGHVKFGSFLFVSSCIKVLVKLKEEFSNRLARLCRDLVCRPYCLRAIGQNELRRLSHDRDDFSVLSFGFADQNVILWSPVKFGGLRSRRLGVGRVGLLVRVMAERNVRIEFLQIHSGQLRFSSTELFFTLAPVSHRQSWS</sequence>
<evidence type="ECO:0000313" key="2">
    <source>
        <dbReference type="Proteomes" id="UP000467841"/>
    </source>
</evidence>
<proteinExistence type="predicted"/>
<name>A0A6D2IV71_9BRAS</name>
<dbReference type="Proteomes" id="UP000467841">
    <property type="component" value="Unassembled WGS sequence"/>
</dbReference>
<keyword evidence="2" id="KW-1185">Reference proteome</keyword>
<dbReference type="AlphaFoldDB" id="A0A6D2IV71"/>
<protein>
    <submittedName>
        <fullName evidence="1">Uncharacterized protein</fullName>
    </submittedName>
</protein>
<accession>A0A6D2IV71</accession>
<comment type="caution">
    <text evidence="1">The sequence shown here is derived from an EMBL/GenBank/DDBJ whole genome shotgun (WGS) entry which is preliminary data.</text>
</comment>
<evidence type="ECO:0000313" key="1">
    <source>
        <dbReference type="EMBL" id="CAA7031561.1"/>
    </source>
</evidence>
<gene>
    <name evidence="1" type="ORF">MERR_LOCUS18796</name>
</gene>
<organism evidence="1 2">
    <name type="scientific">Microthlaspi erraticum</name>
    <dbReference type="NCBI Taxonomy" id="1685480"/>
    <lineage>
        <taxon>Eukaryota</taxon>
        <taxon>Viridiplantae</taxon>
        <taxon>Streptophyta</taxon>
        <taxon>Embryophyta</taxon>
        <taxon>Tracheophyta</taxon>
        <taxon>Spermatophyta</taxon>
        <taxon>Magnoliopsida</taxon>
        <taxon>eudicotyledons</taxon>
        <taxon>Gunneridae</taxon>
        <taxon>Pentapetalae</taxon>
        <taxon>rosids</taxon>
        <taxon>malvids</taxon>
        <taxon>Brassicales</taxon>
        <taxon>Brassicaceae</taxon>
        <taxon>Coluteocarpeae</taxon>
        <taxon>Microthlaspi</taxon>
    </lineage>
</organism>